<gene>
    <name evidence="5" type="ORF">SAMN05421783_105207</name>
</gene>
<dbReference type="InterPro" id="IPR008978">
    <property type="entry name" value="HSP20-like_chaperone"/>
</dbReference>
<reference evidence="6" key="1">
    <citation type="submission" date="2016-10" db="EMBL/GenBank/DDBJ databases">
        <authorList>
            <person name="Varghese N."/>
            <person name="Submissions S."/>
        </authorList>
    </citation>
    <scope>NUCLEOTIDE SEQUENCE [LARGE SCALE GENOMIC DNA]</scope>
    <source>
        <strain evidence="6">DSM 217</strain>
    </source>
</reference>
<dbReference type="GO" id="GO:0009408">
    <property type="term" value="P:response to heat"/>
    <property type="evidence" value="ECO:0007669"/>
    <property type="project" value="InterPro"/>
</dbReference>
<dbReference type="CDD" id="cd06464">
    <property type="entry name" value="ACD_sHsps-like"/>
    <property type="match status" value="1"/>
</dbReference>
<organism evidence="5 6">
    <name type="scientific">Thiocapsa roseopersicina</name>
    <dbReference type="NCBI Taxonomy" id="1058"/>
    <lineage>
        <taxon>Bacteria</taxon>
        <taxon>Pseudomonadati</taxon>
        <taxon>Pseudomonadota</taxon>
        <taxon>Gammaproteobacteria</taxon>
        <taxon>Chromatiales</taxon>
        <taxon>Chromatiaceae</taxon>
        <taxon>Thiocapsa</taxon>
    </lineage>
</organism>
<evidence type="ECO:0000259" key="4">
    <source>
        <dbReference type="PROSITE" id="PS01031"/>
    </source>
</evidence>
<evidence type="ECO:0000256" key="2">
    <source>
        <dbReference type="PROSITE-ProRule" id="PRU00285"/>
    </source>
</evidence>
<dbReference type="PROSITE" id="PS01031">
    <property type="entry name" value="SHSP"/>
    <property type="match status" value="1"/>
</dbReference>
<dbReference type="STRING" id="1058.SAMN05421783_105207"/>
<keyword evidence="6" id="KW-1185">Reference proteome</keyword>
<evidence type="ECO:0000313" key="6">
    <source>
        <dbReference type="Proteomes" id="UP000198816"/>
    </source>
</evidence>
<dbReference type="Proteomes" id="UP000198816">
    <property type="component" value="Unassembled WGS sequence"/>
</dbReference>
<dbReference type="InterPro" id="IPR002068">
    <property type="entry name" value="A-crystallin/Hsp20_dom"/>
</dbReference>
<evidence type="ECO:0000256" key="1">
    <source>
        <dbReference type="ARBA" id="ARBA00023016"/>
    </source>
</evidence>
<name>A0A1H2UPR7_THIRO</name>
<dbReference type="RefSeq" id="WP_245731788.1">
    <property type="nucleotide sequence ID" value="NZ_FNNZ01000005.1"/>
</dbReference>
<sequence>MDDEDKIVVRLEAPGMAKDDFELQVTDGYLVVRGEKRVEREESKGRHHVTECAYGHFERAIALPDEVDSDKAKASYKQGVLRVEMPKDKTRRRQPIKVTVH</sequence>
<dbReference type="InterPro" id="IPR044587">
    <property type="entry name" value="HSP21-like"/>
</dbReference>
<dbReference type="Pfam" id="PF00011">
    <property type="entry name" value="HSP20"/>
    <property type="match status" value="1"/>
</dbReference>
<comment type="similarity">
    <text evidence="2 3">Belongs to the small heat shock protein (HSP20) family.</text>
</comment>
<dbReference type="PANTHER" id="PTHR46733">
    <property type="entry name" value="26.5 KDA HEAT SHOCK PROTEIN, MITOCHONDRIAL"/>
    <property type="match status" value="1"/>
</dbReference>
<evidence type="ECO:0000256" key="3">
    <source>
        <dbReference type="RuleBase" id="RU003616"/>
    </source>
</evidence>
<proteinExistence type="inferred from homology"/>
<feature type="domain" description="SHSP" evidence="4">
    <location>
        <begin position="1"/>
        <end position="101"/>
    </location>
</feature>
<keyword evidence="1" id="KW-0346">Stress response</keyword>
<dbReference type="SUPFAM" id="SSF49764">
    <property type="entry name" value="HSP20-like chaperones"/>
    <property type="match status" value="1"/>
</dbReference>
<dbReference type="PANTHER" id="PTHR46733:SF4">
    <property type="entry name" value="HEAT SHOCK PROTEIN 21, CHLOROPLASTIC"/>
    <property type="match status" value="1"/>
</dbReference>
<dbReference type="Gene3D" id="2.60.40.790">
    <property type="match status" value="1"/>
</dbReference>
<dbReference type="AlphaFoldDB" id="A0A1H2UPR7"/>
<dbReference type="EMBL" id="FNNZ01000005">
    <property type="protein sequence ID" value="SDW57948.1"/>
    <property type="molecule type" value="Genomic_DNA"/>
</dbReference>
<protein>
    <submittedName>
        <fullName evidence="5">HSP20 family protein</fullName>
    </submittedName>
</protein>
<accession>A0A1H2UPR7</accession>
<evidence type="ECO:0000313" key="5">
    <source>
        <dbReference type="EMBL" id="SDW57948.1"/>
    </source>
</evidence>